<dbReference type="Gene3D" id="3.40.50.1820">
    <property type="entry name" value="alpha/beta hydrolase"/>
    <property type="match status" value="1"/>
</dbReference>
<dbReference type="GO" id="GO:0016787">
    <property type="term" value="F:hydrolase activity"/>
    <property type="evidence" value="ECO:0007669"/>
    <property type="project" value="UniProtKB-KW"/>
</dbReference>
<comment type="caution">
    <text evidence="4">The sequence shown here is derived from an EMBL/GenBank/DDBJ whole genome shotgun (WGS) entry which is preliminary data.</text>
</comment>
<keyword evidence="2" id="KW-0812">Transmembrane</keyword>
<sequence>MKPPTVWERLTLLPKLLPLPIILAYTVLISPFVKAYKKKKLYRILNERSIRYILGNISVPQLQWASGPSHKVYKGWAKSFKIEPTIEETPEGVKLMWLGKRDAEKVLFICHGGGFMLPVFPFMLTFWFYIQRELQKRGHNISVVFFEYSLYPNAFPTQLTEFIHALSHVLKRVKPANLHLAGDAAGGDLILQLFSHTLHPVSNADVPPSPLGPTNPIRGAAIISPWTSMGDRTESHVRNNDTDLISPEVIVQWGKQYLENTSESHVQYFKFNKAPERSFEGIDRFVDRVWLFVGGAENLQDDGEGIHERLEKVAVGGRPEITYELQADGVHEDPMIEISAGSKELNEVGKGLADWFVKGF</sequence>
<dbReference type="InterPro" id="IPR029058">
    <property type="entry name" value="AB_hydrolase_fold"/>
</dbReference>
<proteinExistence type="predicted"/>
<organism evidence="4 5">
    <name type="scientific">Moniliophthora roreri</name>
    <name type="common">Frosty pod rot fungus</name>
    <name type="synonym">Monilia roreri</name>
    <dbReference type="NCBI Taxonomy" id="221103"/>
    <lineage>
        <taxon>Eukaryota</taxon>
        <taxon>Fungi</taxon>
        <taxon>Dikarya</taxon>
        <taxon>Basidiomycota</taxon>
        <taxon>Agaricomycotina</taxon>
        <taxon>Agaricomycetes</taxon>
        <taxon>Agaricomycetidae</taxon>
        <taxon>Agaricales</taxon>
        <taxon>Marasmiineae</taxon>
        <taxon>Marasmiaceae</taxon>
        <taxon>Moniliophthora</taxon>
    </lineage>
</organism>
<dbReference type="PANTHER" id="PTHR48081:SF31">
    <property type="entry name" value="STERYL ACETYL HYDROLASE MUG81-RELATED"/>
    <property type="match status" value="1"/>
</dbReference>
<dbReference type="PANTHER" id="PTHR48081">
    <property type="entry name" value="AB HYDROLASE SUPERFAMILY PROTEIN C4A8.06C"/>
    <property type="match status" value="1"/>
</dbReference>
<feature type="domain" description="Alpha/beta hydrolase fold-3" evidence="3">
    <location>
        <begin position="108"/>
        <end position="315"/>
    </location>
</feature>
<dbReference type="InterPro" id="IPR013094">
    <property type="entry name" value="AB_hydrolase_3"/>
</dbReference>
<dbReference type="EMBL" id="LATX01000852">
    <property type="protein sequence ID" value="KTB44775.1"/>
    <property type="molecule type" value="Genomic_DNA"/>
</dbReference>
<accession>A0A0W0G874</accession>
<dbReference type="Proteomes" id="UP000054988">
    <property type="component" value="Unassembled WGS sequence"/>
</dbReference>
<dbReference type="eggNOG" id="ENOG502RDZA">
    <property type="taxonomic scope" value="Eukaryota"/>
</dbReference>
<keyword evidence="2" id="KW-0472">Membrane</keyword>
<evidence type="ECO:0000256" key="2">
    <source>
        <dbReference type="SAM" id="Phobius"/>
    </source>
</evidence>
<dbReference type="Pfam" id="PF07859">
    <property type="entry name" value="Abhydrolase_3"/>
    <property type="match status" value="1"/>
</dbReference>
<reference evidence="4 5" key="1">
    <citation type="submission" date="2015-12" db="EMBL/GenBank/DDBJ databases">
        <title>Draft genome sequence of Moniliophthora roreri, the causal agent of frosty pod rot of cacao.</title>
        <authorList>
            <person name="Aime M.C."/>
            <person name="Diaz-Valderrama J.R."/>
            <person name="Kijpornyongpan T."/>
            <person name="Phillips-Mora W."/>
        </authorList>
    </citation>
    <scope>NUCLEOTIDE SEQUENCE [LARGE SCALE GENOMIC DNA]</scope>
    <source>
        <strain evidence="4 5">MCA 2952</strain>
    </source>
</reference>
<evidence type="ECO:0000313" key="5">
    <source>
        <dbReference type="Proteomes" id="UP000054988"/>
    </source>
</evidence>
<evidence type="ECO:0000256" key="1">
    <source>
        <dbReference type="ARBA" id="ARBA00022801"/>
    </source>
</evidence>
<feature type="transmembrane region" description="Helical" evidence="2">
    <location>
        <begin position="106"/>
        <end position="130"/>
    </location>
</feature>
<keyword evidence="2" id="KW-1133">Transmembrane helix</keyword>
<keyword evidence="1" id="KW-0378">Hydrolase</keyword>
<dbReference type="SUPFAM" id="SSF53474">
    <property type="entry name" value="alpha/beta-Hydrolases"/>
    <property type="match status" value="1"/>
</dbReference>
<dbReference type="InterPro" id="IPR050300">
    <property type="entry name" value="GDXG_lipolytic_enzyme"/>
</dbReference>
<evidence type="ECO:0000313" key="4">
    <source>
        <dbReference type="EMBL" id="KTB44775.1"/>
    </source>
</evidence>
<evidence type="ECO:0000259" key="3">
    <source>
        <dbReference type="Pfam" id="PF07859"/>
    </source>
</evidence>
<dbReference type="AlphaFoldDB" id="A0A0W0G874"/>
<protein>
    <recommendedName>
        <fullName evidence="3">Alpha/beta hydrolase fold-3 domain-containing protein</fullName>
    </recommendedName>
</protein>
<feature type="transmembrane region" description="Helical" evidence="2">
    <location>
        <begin position="12"/>
        <end position="33"/>
    </location>
</feature>
<gene>
    <name evidence="4" type="ORF">WG66_2645</name>
</gene>
<name>A0A0W0G874_MONRR</name>